<evidence type="ECO:0000256" key="3">
    <source>
        <dbReference type="ARBA" id="ARBA00022490"/>
    </source>
</evidence>
<keyword evidence="12" id="KW-1185">Reference proteome</keyword>
<organism evidence="11 12">
    <name type="scientific">Demequina muriae</name>
    <dbReference type="NCBI Taxonomy" id="3051664"/>
    <lineage>
        <taxon>Bacteria</taxon>
        <taxon>Bacillati</taxon>
        <taxon>Actinomycetota</taxon>
        <taxon>Actinomycetes</taxon>
        <taxon>Micrococcales</taxon>
        <taxon>Demequinaceae</taxon>
        <taxon>Demequina</taxon>
    </lineage>
</organism>
<keyword evidence="7 8" id="KW-0961">Cell wall biogenesis/degradation</keyword>
<gene>
    <name evidence="7 11" type="primary">murD</name>
    <name evidence="11" type="ORF">QQX02_01100</name>
</gene>
<sequence>MPDATAGPDSTAPPDVDASSPIAGLTVLILGLGVAGRSALDACRALGARAITVDPGAADADHADIDAVPLSAVDVCMSSPGFAPHTREVRAVQDAGVEIWSEMEFAWRVRREGIPWVLVTGTNGKTTTTQMVGAIAAAGGIDVAVCGNMGVPVIAAAQEERGLVAVEIASLQLHFTSTLSPHAAVCLNADEDHLDWHGSVEEYRADKARVYRNVQVACVYGAHDPLVESMVADAEVVEGARAIGITRGSPAVSQLGVVDGVLVDRAFHAGRHTEAIELGHVEDLAHLVAGDVPPYLVFNALAAAALARAVGVSPEAVARGLRVFSLDAHRTAHVATVDGVHYVDDSKATNAHAALAAFGGRAPGSVVWIAGGQAKGQEFDGLVAALRDRLRAVVLIGTDPEPLASALAGHAADIPVTRIAPGDTVMQQAVREARALAQQGDTVLLSPACASFDQFRSYADRGEAFAEAVKASA</sequence>
<dbReference type="SUPFAM" id="SSF53623">
    <property type="entry name" value="MurD-like peptide ligases, catalytic domain"/>
    <property type="match status" value="1"/>
</dbReference>
<dbReference type="EMBL" id="JAUHQA010000001">
    <property type="protein sequence ID" value="MDN4479520.1"/>
    <property type="molecule type" value="Genomic_DNA"/>
</dbReference>
<feature type="binding site" evidence="7">
    <location>
        <begin position="121"/>
        <end position="127"/>
    </location>
    <ligand>
        <name>ATP</name>
        <dbReference type="ChEBI" id="CHEBI:30616"/>
    </ligand>
</feature>
<keyword evidence="4 7" id="KW-0436">Ligase</keyword>
<evidence type="ECO:0000259" key="9">
    <source>
        <dbReference type="Pfam" id="PF02875"/>
    </source>
</evidence>
<evidence type="ECO:0000259" key="10">
    <source>
        <dbReference type="Pfam" id="PF08245"/>
    </source>
</evidence>
<comment type="subcellular location">
    <subcellularLocation>
        <location evidence="1 7 8">Cytoplasm</location>
    </subcellularLocation>
</comment>
<dbReference type="HAMAP" id="MF_00639">
    <property type="entry name" value="MurD"/>
    <property type="match status" value="1"/>
</dbReference>
<dbReference type="InterPro" id="IPR036565">
    <property type="entry name" value="Mur-like_cat_sf"/>
</dbReference>
<dbReference type="Gene3D" id="3.40.1190.10">
    <property type="entry name" value="Mur-like, catalytic domain"/>
    <property type="match status" value="1"/>
</dbReference>
<evidence type="ECO:0000313" key="12">
    <source>
        <dbReference type="Proteomes" id="UP001172708"/>
    </source>
</evidence>
<dbReference type="PANTHER" id="PTHR43692">
    <property type="entry name" value="UDP-N-ACETYLMURAMOYLALANINE--D-GLUTAMATE LIGASE"/>
    <property type="match status" value="1"/>
</dbReference>
<comment type="function">
    <text evidence="7 8">Cell wall formation. Catalyzes the addition of glutamate to the nucleotide precursor UDP-N-acetylmuramoyl-L-alanine (UMA).</text>
</comment>
<dbReference type="Pfam" id="PF02875">
    <property type="entry name" value="Mur_ligase_C"/>
    <property type="match status" value="1"/>
</dbReference>
<evidence type="ECO:0000256" key="7">
    <source>
        <dbReference type="HAMAP-Rule" id="MF_00639"/>
    </source>
</evidence>
<keyword evidence="7 8" id="KW-0131">Cell cycle</keyword>
<dbReference type="SUPFAM" id="SSF51984">
    <property type="entry name" value="MurCD N-terminal domain"/>
    <property type="match status" value="1"/>
</dbReference>
<keyword evidence="6 7" id="KW-0067">ATP-binding</keyword>
<dbReference type="Pfam" id="PF08245">
    <property type="entry name" value="Mur_ligase_M"/>
    <property type="match status" value="1"/>
</dbReference>
<dbReference type="InterPro" id="IPR013221">
    <property type="entry name" value="Mur_ligase_cen"/>
</dbReference>
<name>A0ABT8GDM2_9MICO</name>
<dbReference type="GO" id="GO:0008764">
    <property type="term" value="F:UDP-N-acetylmuramoylalanine-D-glutamate ligase activity"/>
    <property type="evidence" value="ECO:0007669"/>
    <property type="project" value="UniProtKB-EC"/>
</dbReference>
<dbReference type="EC" id="6.3.2.9" evidence="7 8"/>
<feature type="domain" description="Mur ligase central" evidence="10">
    <location>
        <begin position="119"/>
        <end position="306"/>
    </location>
</feature>
<protein>
    <recommendedName>
        <fullName evidence="7 8">UDP-N-acetylmuramoylalanine--D-glutamate ligase</fullName>
        <ecNumber evidence="7 8">6.3.2.9</ecNumber>
    </recommendedName>
    <alternativeName>
        <fullName evidence="7">D-glutamic acid-adding enzyme</fullName>
    </alternativeName>
    <alternativeName>
        <fullName evidence="7">UDP-N-acetylmuramoyl-L-alanyl-D-glutamate synthetase</fullName>
    </alternativeName>
</protein>
<evidence type="ECO:0000256" key="4">
    <source>
        <dbReference type="ARBA" id="ARBA00022598"/>
    </source>
</evidence>
<dbReference type="PANTHER" id="PTHR43692:SF1">
    <property type="entry name" value="UDP-N-ACETYLMURAMOYLALANINE--D-GLUTAMATE LIGASE"/>
    <property type="match status" value="1"/>
</dbReference>
<evidence type="ECO:0000256" key="5">
    <source>
        <dbReference type="ARBA" id="ARBA00022741"/>
    </source>
</evidence>
<evidence type="ECO:0000256" key="1">
    <source>
        <dbReference type="ARBA" id="ARBA00004496"/>
    </source>
</evidence>
<reference evidence="11" key="1">
    <citation type="submission" date="2023-06" db="EMBL/GenBank/DDBJ databases">
        <title>Egi l300058.</title>
        <authorList>
            <person name="Gao L."/>
            <person name="Fang B.-Z."/>
            <person name="Li W.-J."/>
        </authorList>
    </citation>
    <scope>NUCLEOTIDE SEQUENCE</scope>
    <source>
        <strain evidence="11">EGI L300058</strain>
    </source>
</reference>
<comment type="catalytic activity">
    <reaction evidence="7 8">
        <text>UDP-N-acetyl-alpha-D-muramoyl-L-alanine + D-glutamate + ATP = UDP-N-acetyl-alpha-D-muramoyl-L-alanyl-D-glutamate + ADP + phosphate + H(+)</text>
        <dbReference type="Rhea" id="RHEA:16429"/>
        <dbReference type="ChEBI" id="CHEBI:15378"/>
        <dbReference type="ChEBI" id="CHEBI:29986"/>
        <dbReference type="ChEBI" id="CHEBI:30616"/>
        <dbReference type="ChEBI" id="CHEBI:43474"/>
        <dbReference type="ChEBI" id="CHEBI:83898"/>
        <dbReference type="ChEBI" id="CHEBI:83900"/>
        <dbReference type="ChEBI" id="CHEBI:456216"/>
        <dbReference type="EC" id="6.3.2.9"/>
    </reaction>
</comment>
<keyword evidence="7 8" id="KW-0133">Cell shape</keyword>
<comment type="pathway">
    <text evidence="2 7 8">Cell wall biogenesis; peptidoglycan biosynthesis.</text>
</comment>
<feature type="domain" description="Mur ligase C-terminal" evidence="9">
    <location>
        <begin position="329"/>
        <end position="449"/>
    </location>
</feature>
<evidence type="ECO:0000256" key="6">
    <source>
        <dbReference type="ARBA" id="ARBA00022840"/>
    </source>
</evidence>
<proteinExistence type="inferred from homology"/>
<accession>A0ABT8GDM2</accession>
<keyword evidence="7 8" id="KW-0573">Peptidoglycan synthesis</keyword>
<dbReference type="SUPFAM" id="SSF53244">
    <property type="entry name" value="MurD-like peptide ligases, peptide-binding domain"/>
    <property type="match status" value="1"/>
</dbReference>
<evidence type="ECO:0000256" key="8">
    <source>
        <dbReference type="RuleBase" id="RU003664"/>
    </source>
</evidence>
<dbReference type="InterPro" id="IPR036615">
    <property type="entry name" value="Mur_ligase_C_dom_sf"/>
</dbReference>
<dbReference type="Proteomes" id="UP001172708">
    <property type="component" value="Unassembled WGS sequence"/>
</dbReference>
<dbReference type="Gene3D" id="3.40.50.720">
    <property type="entry name" value="NAD(P)-binding Rossmann-like Domain"/>
    <property type="match status" value="1"/>
</dbReference>
<keyword evidence="3 7" id="KW-0963">Cytoplasm</keyword>
<dbReference type="Gene3D" id="3.90.190.20">
    <property type="entry name" value="Mur ligase, C-terminal domain"/>
    <property type="match status" value="1"/>
</dbReference>
<dbReference type="InterPro" id="IPR004101">
    <property type="entry name" value="Mur_ligase_C"/>
</dbReference>
<evidence type="ECO:0000256" key="2">
    <source>
        <dbReference type="ARBA" id="ARBA00004752"/>
    </source>
</evidence>
<evidence type="ECO:0000313" key="11">
    <source>
        <dbReference type="EMBL" id="MDN4479520.1"/>
    </source>
</evidence>
<comment type="caution">
    <text evidence="11">The sequence shown here is derived from an EMBL/GenBank/DDBJ whole genome shotgun (WGS) entry which is preliminary data.</text>
</comment>
<dbReference type="InterPro" id="IPR005762">
    <property type="entry name" value="MurD"/>
</dbReference>
<keyword evidence="5 7" id="KW-0547">Nucleotide-binding</keyword>
<comment type="similarity">
    <text evidence="7">Belongs to the MurCDEF family.</text>
</comment>
<dbReference type="NCBIfam" id="TIGR01087">
    <property type="entry name" value="murD"/>
    <property type="match status" value="1"/>
</dbReference>
<keyword evidence="7 8" id="KW-0132">Cell division</keyword>